<protein>
    <submittedName>
        <fullName evidence="9">RagB/SusD domain-containing protein</fullName>
    </submittedName>
</protein>
<name>A0A238YDU2_9FLAO</name>
<evidence type="ECO:0000259" key="7">
    <source>
        <dbReference type="Pfam" id="PF07980"/>
    </source>
</evidence>
<dbReference type="InterPro" id="IPR011990">
    <property type="entry name" value="TPR-like_helical_dom_sf"/>
</dbReference>
<gene>
    <name evidence="9" type="ORF">SAMN04488111_2520</name>
</gene>
<proteinExistence type="inferred from homology"/>
<dbReference type="CDD" id="cd08977">
    <property type="entry name" value="SusD"/>
    <property type="match status" value="1"/>
</dbReference>
<feature type="domain" description="SusD-like N-terminal" evidence="8">
    <location>
        <begin position="104"/>
        <end position="244"/>
    </location>
</feature>
<accession>A0A238YDU2</accession>
<dbReference type="InterPro" id="IPR012944">
    <property type="entry name" value="SusD_RagB_dom"/>
</dbReference>
<dbReference type="Pfam" id="PF14322">
    <property type="entry name" value="SusD-like_3"/>
    <property type="match status" value="1"/>
</dbReference>
<dbReference type="GO" id="GO:0009279">
    <property type="term" value="C:cell outer membrane"/>
    <property type="evidence" value="ECO:0007669"/>
    <property type="project" value="UniProtKB-SubCell"/>
</dbReference>
<evidence type="ECO:0000313" key="10">
    <source>
        <dbReference type="Proteomes" id="UP000198412"/>
    </source>
</evidence>
<dbReference type="OrthoDB" id="5694214at2"/>
<dbReference type="InterPro" id="IPR033985">
    <property type="entry name" value="SusD-like_N"/>
</dbReference>
<evidence type="ECO:0000256" key="2">
    <source>
        <dbReference type="ARBA" id="ARBA00006275"/>
    </source>
</evidence>
<feature type="region of interest" description="Disordered" evidence="6">
    <location>
        <begin position="404"/>
        <end position="423"/>
    </location>
</feature>
<dbReference type="EMBL" id="FZNX01000004">
    <property type="protein sequence ID" value="SNR69446.1"/>
    <property type="molecule type" value="Genomic_DNA"/>
</dbReference>
<reference evidence="10" key="1">
    <citation type="submission" date="2017-06" db="EMBL/GenBank/DDBJ databases">
        <authorList>
            <person name="Varghese N."/>
            <person name="Submissions S."/>
        </authorList>
    </citation>
    <scope>NUCLEOTIDE SEQUENCE [LARGE SCALE GENOMIC DNA]</scope>
    <source>
        <strain evidence="10">DSM 27993</strain>
    </source>
</reference>
<evidence type="ECO:0000259" key="8">
    <source>
        <dbReference type="Pfam" id="PF14322"/>
    </source>
</evidence>
<keyword evidence="10" id="KW-1185">Reference proteome</keyword>
<dbReference type="Proteomes" id="UP000198412">
    <property type="component" value="Unassembled WGS sequence"/>
</dbReference>
<sequence>MKTIYNSIILVFLIATFISCNDELTQDPIGLLTLDQIDANPTINTLESSVSSSYQLLASSLNLIGNWDWDGGAVLRNDFILQDIASNDMNKKWNPDGDQAWMDELSNFSFTPSNGAFNGIWLYDYEGINRVNLAISYLTNTEITQMVGISDSRKNQLLGEAYFLRAFYYFDLVNNFGDVPLLTAPLQSFEEAFDVAVRVPSDEIWIQINADLSEAKTLLPNTKYPDPSQPWRVSKGAVIGLQAKAALYNENWSEVVSLVSELEALGFYSLNANYFDSFDVSKEFSDDEVIFAYDHVSSQNPRNGNGLCALVGWGFIAPSDDFINSFEANDPRLLYTVDVPNQNVSKILGNTVGDNKGNDDSPSNKIFMRYADVLLWKAEALNENGDYAGAVAIINQIRSRARTSPTADGSMIPAGTLPNRGSSTSASEIKGWLMHERRVELGFESQRFNDLKRWETAKTVLTSLGRNFQDHNYVYPIPQGEVDKSGGTITQNVGY</sequence>
<feature type="domain" description="RagB/SusD" evidence="7">
    <location>
        <begin position="350"/>
        <end position="471"/>
    </location>
</feature>
<keyword evidence="4" id="KW-0472">Membrane</keyword>
<dbReference type="AlphaFoldDB" id="A0A238YDU2"/>
<dbReference type="Pfam" id="PF07980">
    <property type="entry name" value="SusD_RagB"/>
    <property type="match status" value="1"/>
</dbReference>
<comment type="subcellular location">
    <subcellularLocation>
        <location evidence="1">Cell outer membrane</location>
    </subcellularLocation>
</comment>
<organism evidence="9 10">
    <name type="scientific">Lutibacter flavus</name>
    <dbReference type="NCBI Taxonomy" id="691689"/>
    <lineage>
        <taxon>Bacteria</taxon>
        <taxon>Pseudomonadati</taxon>
        <taxon>Bacteroidota</taxon>
        <taxon>Flavobacteriia</taxon>
        <taxon>Flavobacteriales</taxon>
        <taxon>Flavobacteriaceae</taxon>
        <taxon>Lutibacter</taxon>
    </lineage>
</organism>
<evidence type="ECO:0000313" key="9">
    <source>
        <dbReference type="EMBL" id="SNR69446.1"/>
    </source>
</evidence>
<evidence type="ECO:0000256" key="4">
    <source>
        <dbReference type="ARBA" id="ARBA00023136"/>
    </source>
</evidence>
<dbReference type="Gene3D" id="1.25.40.390">
    <property type="match status" value="1"/>
</dbReference>
<keyword evidence="5" id="KW-0998">Cell outer membrane</keyword>
<evidence type="ECO:0000256" key="6">
    <source>
        <dbReference type="SAM" id="MobiDB-lite"/>
    </source>
</evidence>
<evidence type="ECO:0000256" key="1">
    <source>
        <dbReference type="ARBA" id="ARBA00004442"/>
    </source>
</evidence>
<comment type="similarity">
    <text evidence="2">Belongs to the SusD family.</text>
</comment>
<dbReference type="SUPFAM" id="SSF48452">
    <property type="entry name" value="TPR-like"/>
    <property type="match status" value="1"/>
</dbReference>
<evidence type="ECO:0000256" key="3">
    <source>
        <dbReference type="ARBA" id="ARBA00022729"/>
    </source>
</evidence>
<dbReference type="RefSeq" id="WP_089378801.1">
    <property type="nucleotide sequence ID" value="NZ_FZNX01000004.1"/>
</dbReference>
<dbReference type="PROSITE" id="PS51257">
    <property type="entry name" value="PROKAR_LIPOPROTEIN"/>
    <property type="match status" value="1"/>
</dbReference>
<evidence type="ECO:0000256" key="5">
    <source>
        <dbReference type="ARBA" id="ARBA00023237"/>
    </source>
</evidence>
<keyword evidence="3" id="KW-0732">Signal</keyword>